<protein>
    <recommendedName>
        <fullName evidence="4">Secreted protein</fullName>
    </recommendedName>
</protein>
<evidence type="ECO:0000313" key="2">
    <source>
        <dbReference type="EMBL" id="KAG2964961.1"/>
    </source>
</evidence>
<evidence type="ECO:0008006" key="4">
    <source>
        <dbReference type="Google" id="ProtNLM"/>
    </source>
</evidence>
<reference evidence="2" key="1">
    <citation type="submission" date="2018-10" db="EMBL/GenBank/DDBJ databases">
        <title>Effector identification in a new, highly contiguous assembly of the strawberry crown rot pathogen Phytophthora cactorum.</title>
        <authorList>
            <person name="Armitage A.D."/>
            <person name="Nellist C.F."/>
            <person name="Bates H."/>
            <person name="Vickerstaff R.J."/>
            <person name="Harrison R.J."/>
        </authorList>
    </citation>
    <scope>NUCLEOTIDE SEQUENCE</scope>
    <source>
        <strain evidence="2">P415</strain>
    </source>
</reference>
<organism evidence="2 3">
    <name type="scientific">Phytophthora cactorum</name>
    <dbReference type="NCBI Taxonomy" id="29920"/>
    <lineage>
        <taxon>Eukaryota</taxon>
        <taxon>Sar</taxon>
        <taxon>Stramenopiles</taxon>
        <taxon>Oomycota</taxon>
        <taxon>Peronosporomycetes</taxon>
        <taxon>Peronosporales</taxon>
        <taxon>Peronosporaceae</taxon>
        <taxon>Phytophthora</taxon>
    </lineage>
</organism>
<dbReference type="Proteomes" id="UP000697107">
    <property type="component" value="Unassembled WGS sequence"/>
</dbReference>
<proteinExistence type="predicted"/>
<evidence type="ECO:0000313" key="3">
    <source>
        <dbReference type="Proteomes" id="UP000697107"/>
    </source>
</evidence>
<keyword evidence="1" id="KW-0732">Signal</keyword>
<dbReference type="EMBL" id="RCML01001156">
    <property type="protein sequence ID" value="KAG2964961.1"/>
    <property type="molecule type" value="Genomic_DNA"/>
</dbReference>
<dbReference type="AlphaFoldDB" id="A0A8T1EZQ8"/>
<sequence>MQLSTRWCNSSFSANVCLLALFTSLLQVEGSTRVCFTVNVSPTKCRLTVEAETLTPVSRNSMVFIASSVNMQFSLRYVSKSATVSDVT</sequence>
<feature type="signal peptide" evidence="1">
    <location>
        <begin position="1"/>
        <end position="30"/>
    </location>
</feature>
<gene>
    <name evidence="2" type="ORF">PC118_g20014</name>
</gene>
<feature type="chain" id="PRO_5035829302" description="Secreted protein" evidence="1">
    <location>
        <begin position="31"/>
        <end position="88"/>
    </location>
</feature>
<comment type="caution">
    <text evidence="2">The sequence shown here is derived from an EMBL/GenBank/DDBJ whole genome shotgun (WGS) entry which is preliminary data.</text>
</comment>
<name>A0A8T1EZQ8_9STRA</name>
<evidence type="ECO:0000256" key="1">
    <source>
        <dbReference type="SAM" id="SignalP"/>
    </source>
</evidence>
<accession>A0A8T1EZQ8</accession>